<sequence>MLRFFVLFLSSLLLLTAPVQAQQVQMLASLETTASSSGHILPRKVDDVLKQLDLRLDAYPQDYEAQLLRGLINFKSGKPELALRELDDLLQQVPDFHLASLIRGDILLSRVVALRDIGKNRILSQLNSKKVARQLNALRLEVKFRLDGLRQHTENFNNIPPRLPRQILKLGESVKYAVLVEKSSHRLYVYQRQKNQPPKLVQNYYVSTGKKEGNKYTSGDLRTPEGVYFITSWIPKEKLPDKYGVGAFPLNYPNELDRRHGKTGYGIWLHGTESNYYSRPPLDSEGCMVLTNVDFNSLKKELRPGATPVVIVEKVDWLTPKRWLQERNNLLAALEGWRRDWESLDVDRYLSHYSHDFWSQGYDLKSWSQRKRRVARNKSYQKIQLSDISLLAYPETSTGKKDIVVARFQQDYQSSNYQSDVSKRLYLQRNNKNWKIMYEGR</sequence>
<dbReference type="Pfam" id="PF24125">
    <property type="entry name" value="Cds6_C"/>
    <property type="match status" value="1"/>
</dbReference>
<evidence type="ECO:0000256" key="5">
    <source>
        <dbReference type="ARBA" id="ARBA00023316"/>
    </source>
</evidence>
<gene>
    <name evidence="7" type="ORF">MNBD_GAMMA24-1892</name>
</gene>
<evidence type="ECO:0000256" key="4">
    <source>
        <dbReference type="ARBA" id="ARBA00022984"/>
    </source>
</evidence>
<dbReference type="PROSITE" id="PS52029">
    <property type="entry name" value="LD_TPASE"/>
    <property type="match status" value="1"/>
</dbReference>
<dbReference type="Pfam" id="PF03734">
    <property type="entry name" value="YkuD"/>
    <property type="match status" value="1"/>
</dbReference>
<dbReference type="GO" id="GO:0008360">
    <property type="term" value="P:regulation of cell shape"/>
    <property type="evidence" value="ECO:0007669"/>
    <property type="project" value="UniProtKB-KW"/>
</dbReference>
<dbReference type="AlphaFoldDB" id="A0A3B1BT90"/>
<dbReference type="InterPro" id="IPR032710">
    <property type="entry name" value="NTF2-like_dom_sf"/>
</dbReference>
<keyword evidence="4" id="KW-0573">Peptidoglycan synthesis</keyword>
<evidence type="ECO:0000256" key="1">
    <source>
        <dbReference type="ARBA" id="ARBA00004752"/>
    </source>
</evidence>
<dbReference type="SUPFAM" id="SSF48452">
    <property type="entry name" value="TPR-like"/>
    <property type="match status" value="1"/>
</dbReference>
<name>A0A3B1BT90_9ZZZZ</name>
<dbReference type="CDD" id="cd16913">
    <property type="entry name" value="YkuD_like"/>
    <property type="match status" value="1"/>
</dbReference>
<dbReference type="PANTHER" id="PTHR36699">
    <property type="entry name" value="LD-TRANSPEPTIDASE"/>
    <property type="match status" value="1"/>
</dbReference>
<dbReference type="UniPathway" id="UPA00219"/>
<organism evidence="7">
    <name type="scientific">hydrothermal vent metagenome</name>
    <dbReference type="NCBI Taxonomy" id="652676"/>
    <lineage>
        <taxon>unclassified sequences</taxon>
        <taxon>metagenomes</taxon>
        <taxon>ecological metagenomes</taxon>
    </lineage>
</organism>
<reference evidence="7" key="1">
    <citation type="submission" date="2018-06" db="EMBL/GenBank/DDBJ databases">
        <authorList>
            <person name="Zhirakovskaya E."/>
        </authorList>
    </citation>
    <scope>NUCLEOTIDE SEQUENCE</scope>
</reference>
<dbReference type="GO" id="GO:0009252">
    <property type="term" value="P:peptidoglycan biosynthetic process"/>
    <property type="evidence" value="ECO:0007669"/>
    <property type="project" value="UniProtKB-UniPathway"/>
</dbReference>
<evidence type="ECO:0000256" key="2">
    <source>
        <dbReference type="ARBA" id="ARBA00022679"/>
    </source>
</evidence>
<dbReference type="GO" id="GO:0071555">
    <property type="term" value="P:cell wall organization"/>
    <property type="evidence" value="ECO:0007669"/>
    <property type="project" value="UniProtKB-KW"/>
</dbReference>
<dbReference type="SUPFAM" id="SSF141523">
    <property type="entry name" value="L,D-transpeptidase catalytic domain-like"/>
    <property type="match status" value="1"/>
</dbReference>
<dbReference type="EMBL" id="UOFZ01000192">
    <property type="protein sequence ID" value="VAX14698.1"/>
    <property type="molecule type" value="Genomic_DNA"/>
</dbReference>
<dbReference type="InterPro" id="IPR005490">
    <property type="entry name" value="LD_TPept_cat_dom"/>
</dbReference>
<dbReference type="InterPro" id="IPR011990">
    <property type="entry name" value="TPR-like_helical_dom_sf"/>
</dbReference>
<keyword evidence="3" id="KW-0133">Cell shape</keyword>
<protein>
    <submittedName>
        <fullName evidence="7">ErfK/YbiS/YcfS/YnhG family protein</fullName>
    </submittedName>
</protein>
<evidence type="ECO:0000259" key="6">
    <source>
        <dbReference type="PROSITE" id="PS52029"/>
    </source>
</evidence>
<feature type="domain" description="L,D-TPase catalytic" evidence="6">
    <location>
        <begin position="176"/>
        <end position="312"/>
    </location>
</feature>
<dbReference type="GO" id="GO:0016740">
    <property type="term" value="F:transferase activity"/>
    <property type="evidence" value="ECO:0007669"/>
    <property type="project" value="UniProtKB-KW"/>
</dbReference>
<dbReference type="InterPro" id="IPR038063">
    <property type="entry name" value="Transpep_catalytic_dom"/>
</dbReference>
<evidence type="ECO:0000256" key="3">
    <source>
        <dbReference type="ARBA" id="ARBA00022960"/>
    </source>
</evidence>
<keyword evidence="5" id="KW-0961">Cell wall biogenesis/degradation</keyword>
<dbReference type="SUPFAM" id="SSF54427">
    <property type="entry name" value="NTF2-like"/>
    <property type="match status" value="1"/>
</dbReference>
<proteinExistence type="predicted"/>
<dbReference type="Gene3D" id="2.40.440.10">
    <property type="entry name" value="L,D-transpeptidase catalytic domain-like"/>
    <property type="match status" value="1"/>
</dbReference>
<dbReference type="InterPro" id="IPR056203">
    <property type="entry name" value="Cds6_C"/>
</dbReference>
<accession>A0A3B1BT90</accession>
<keyword evidence="2" id="KW-0808">Transferase</keyword>
<comment type="pathway">
    <text evidence="1">Cell wall biogenesis; peptidoglycan biosynthesis.</text>
</comment>
<dbReference type="PANTHER" id="PTHR36699:SF1">
    <property type="entry name" value="L,D-TRANSPEPTIDASE YAFK-RELATED"/>
    <property type="match status" value="1"/>
</dbReference>
<evidence type="ECO:0000313" key="7">
    <source>
        <dbReference type="EMBL" id="VAX14698.1"/>
    </source>
</evidence>